<dbReference type="PANTHER" id="PTHR13710">
    <property type="entry name" value="DNA HELICASE RECQ FAMILY MEMBER"/>
    <property type="match status" value="1"/>
</dbReference>
<keyword evidence="11" id="KW-0347">Helicase</keyword>
<evidence type="ECO:0000256" key="4">
    <source>
        <dbReference type="ARBA" id="ARBA00023125"/>
    </source>
</evidence>
<dbReference type="SUPFAM" id="SSF52540">
    <property type="entry name" value="P-loop containing nucleoside triphosphate hydrolases"/>
    <property type="match status" value="1"/>
</dbReference>
<dbReference type="OrthoDB" id="10261556at2759"/>
<dbReference type="InterPro" id="IPR014001">
    <property type="entry name" value="Helicase_ATP-bd"/>
</dbReference>
<evidence type="ECO:0000256" key="3">
    <source>
        <dbReference type="ARBA" id="ARBA00022840"/>
    </source>
</evidence>
<name>A0A023B0Z0_GRENI</name>
<feature type="non-terminal residue" evidence="11">
    <location>
        <position position="1025"/>
    </location>
</feature>
<feature type="domain" description="Helicase C-terminal" evidence="10">
    <location>
        <begin position="874"/>
        <end position="1018"/>
    </location>
</feature>
<keyword evidence="4" id="KW-0238">DNA-binding</keyword>
<dbReference type="EMBL" id="AFNH02000996">
    <property type="protein sequence ID" value="EZG46242.1"/>
    <property type="molecule type" value="Genomic_DNA"/>
</dbReference>
<dbReference type="Pfam" id="PF00271">
    <property type="entry name" value="Helicase_C"/>
    <property type="match status" value="1"/>
</dbReference>
<feature type="region of interest" description="Disordered" evidence="8">
    <location>
        <begin position="211"/>
        <end position="235"/>
    </location>
</feature>
<evidence type="ECO:0000256" key="1">
    <source>
        <dbReference type="ARBA" id="ARBA00005446"/>
    </source>
</evidence>
<comment type="similarity">
    <text evidence="1">Belongs to the helicase family. RecQ subfamily.</text>
</comment>
<dbReference type="VEuPathDB" id="CryptoDB:GNI_134160"/>
<dbReference type="Gene3D" id="3.40.50.300">
    <property type="entry name" value="P-loop containing nucleotide triphosphate hydrolases"/>
    <property type="match status" value="2"/>
</dbReference>
<dbReference type="InterPro" id="IPR001650">
    <property type="entry name" value="Helicase_C-like"/>
</dbReference>
<dbReference type="GO" id="GO:0005524">
    <property type="term" value="F:ATP binding"/>
    <property type="evidence" value="ECO:0007669"/>
    <property type="project" value="UniProtKB-KW"/>
</dbReference>
<feature type="region of interest" description="Disordered" evidence="8">
    <location>
        <begin position="782"/>
        <end position="826"/>
    </location>
</feature>
<feature type="compositionally biased region" description="Low complexity" evidence="8">
    <location>
        <begin position="419"/>
        <end position="428"/>
    </location>
</feature>
<dbReference type="InterPro" id="IPR027417">
    <property type="entry name" value="P-loop_NTPase"/>
</dbReference>
<dbReference type="PROSITE" id="PS51194">
    <property type="entry name" value="HELICASE_CTER"/>
    <property type="match status" value="1"/>
</dbReference>
<feature type="compositionally biased region" description="Low complexity" evidence="8">
    <location>
        <begin position="226"/>
        <end position="235"/>
    </location>
</feature>
<dbReference type="GO" id="GO:0009378">
    <property type="term" value="F:four-way junction helicase activity"/>
    <property type="evidence" value="ECO:0007669"/>
    <property type="project" value="TreeGrafter"/>
</dbReference>
<evidence type="ECO:0000256" key="7">
    <source>
        <dbReference type="ARBA" id="ARBA00034808"/>
    </source>
</evidence>
<dbReference type="InterPro" id="IPR011545">
    <property type="entry name" value="DEAD/DEAH_box_helicase_dom"/>
</dbReference>
<dbReference type="Proteomes" id="UP000019763">
    <property type="component" value="Unassembled WGS sequence"/>
</dbReference>
<evidence type="ECO:0000256" key="2">
    <source>
        <dbReference type="ARBA" id="ARBA00022741"/>
    </source>
</evidence>
<proteinExistence type="inferred from homology"/>
<feature type="compositionally biased region" description="Basic and acidic residues" evidence="8">
    <location>
        <begin position="337"/>
        <end position="364"/>
    </location>
</feature>
<comment type="caution">
    <text evidence="11">The sequence shown here is derived from an EMBL/GenBank/DDBJ whole genome shotgun (WGS) entry which is preliminary data.</text>
</comment>
<evidence type="ECO:0000259" key="9">
    <source>
        <dbReference type="PROSITE" id="PS51192"/>
    </source>
</evidence>
<dbReference type="GO" id="GO:0003677">
    <property type="term" value="F:DNA binding"/>
    <property type="evidence" value="ECO:0007669"/>
    <property type="project" value="UniProtKB-KW"/>
</dbReference>
<evidence type="ECO:0000259" key="10">
    <source>
        <dbReference type="PROSITE" id="PS51194"/>
    </source>
</evidence>
<dbReference type="eggNOG" id="KOG0351">
    <property type="taxonomic scope" value="Eukaryota"/>
</dbReference>
<evidence type="ECO:0000256" key="8">
    <source>
        <dbReference type="SAM" id="MobiDB-lite"/>
    </source>
</evidence>
<feature type="region of interest" description="Disordered" evidence="8">
    <location>
        <begin position="269"/>
        <end position="294"/>
    </location>
</feature>
<dbReference type="EC" id="5.6.2.4" evidence="7"/>
<dbReference type="Pfam" id="PF00270">
    <property type="entry name" value="DEAD"/>
    <property type="match status" value="1"/>
</dbReference>
<feature type="region of interest" description="Disordered" evidence="8">
    <location>
        <begin position="337"/>
        <end position="431"/>
    </location>
</feature>
<accession>A0A023B0Z0</accession>
<feature type="compositionally biased region" description="Polar residues" evidence="8">
    <location>
        <begin position="110"/>
        <end position="123"/>
    </location>
</feature>
<evidence type="ECO:0000256" key="5">
    <source>
        <dbReference type="ARBA" id="ARBA00023235"/>
    </source>
</evidence>
<dbReference type="PROSITE" id="PS51192">
    <property type="entry name" value="HELICASE_ATP_BIND_1"/>
    <property type="match status" value="1"/>
</dbReference>
<dbReference type="GO" id="GO:0005694">
    <property type="term" value="C:chromosome"/>
    <property type="evidence" value="ECO:0007669"/>
    <property type="project" value="TreeGrafter"/>
</dbReference>
<gene>
    <name evidence="11" type="ORF">GNI_134160</name>
</gene>
<dbReference type="SMART" id="SM00490">
    <property type="entry name" value="HELICc"/>
    <property type="match status" value="1"/>
</dbReference>
<feature type="domain" description="Helicase ATP-binding" evidence="9">
    <location>
        <begin position="606"/>
        <end position="784"/>
    </location>
</feature>
<organism evidence="11 12">
    <name type="scientific">Gregarina niphandrodes</name>
    <name type="common">Septate eugregarine</name>
    <dbReference type="NCBI Taxonomy" id="110365"/>
    <lineage>
        <taxon>Eukaryota</taxon>
        <taxon>Sar</taxon>
        <taxon>Alveolata</taxon>
        <taxon>Apicomplexa</taxon>
        <taxon>Conoidasida</taxon>
        <taxon>Gregarinasina</taxon>
        <taxon>Eugregarinorida</taxon>
        <taxon>Gregarinidae</taxon>
        <taxon>Gregarina</taxon>
    </lineage>
</organism>
<dbReference type="GO" id="GO:0005737">
    <property type="term" value="C:cytoplasm"/>
    <property type="evidence" value="ECO:0007669"/>
    <property type="project" value="TreeGrafter"/>
</dbReference>
<dbReference type="GO" id="GO:0006310">
    <property type="term" value="P:DNA recombination"/>
    <property type="evidence" value="ECO:0007669"/>
    <property type="project" value="TreeGrafter"/>
</dbReference>
<keyword evidence="12" id="KW-1185">Reference proteome</keyword>
<dbReference type="GeneID" id="22914734"/>
<feature type="region of interest" description="Disordered" evidence="8">
    <location>
        <begin position="110"/>
        <end position="129"/>
    </location>
</feature>
<dbReference type="PANTHER" id="PTHR13710:SF105">
    <property type="entry name" value="ATP-DEPENDENT DNA HELICASE Q1"/>
    <property type="match status" value="1"/>
</dbReference>
<reference evidence="11" key="1">
    <citation type="submission" date="2013-12" db="EMBL/GenBank/DDBJ databases">
        <authorList>
            <person name="Omoto C.K."/>
            <person name="Sibley D."/>
            <person name="Venepally P."/>
            <person name="Hadjithomas M."/>
            <person name="Karamycheva S."/>
            <person name="Brunk B."/>
            <person name="Roos D."/>
            <person name="Caler E."/>
            <person name="Lorenzi H."/>
        </authorList>
    </citation>
    <scope>NUCLEOTIDE SEQUENCE</scope>
</reference>
<sequence>MLGSEDMDALQHALLTQLSEENVLAIADGSWDTRLGPDGQLTTTCEVKPSLFVKLSDKLSEALVPLAAQEDIRSPARSPVNQARSLANKNLSPVNKSGLWNTLETAAPVSTTPGAELSTPQKSSVRKLPTPIGYTPLNVIKRNHLNRIRIMKLNAKLEGENPELQEAVRTRLSIISEEGDTEPSPAGPLHSAMAHVVYDQAVAGRAVLDRAVPGPRKRQSAEAQDAGSASKKARRSLAAVASPVVHSSPTDGSAARDWSAIVRIGSTPDTTEVTRRSSPRVLATQTHDVTPVRESARPRRLCSLGLRFSADKVERVVPAAVARRFSEQAPRLLTELLHADSSDSSDVFRSRENSPPTHNEEGRTAEGQPTEGQPTEGPPKDEVFRTRLGPTAKTDRHAQARKLARKPAAAEPPRPVSGAPPHSAASDPDPTEIVSAAAGTAATDMAPAPSVRFANASLLDLDMGKNRGSAGIFAARTGGRTTNPYRSRASLTAKMKRTRERRVLRAQQNQELYAETGAIRQQTRRERRYEGYRAQAETRYLASTADGDGAEDRLARVIEDRADFARELAEEQGEEDGSPFRLPFERLLRALYGFANFRPYQEQALAHVVRSRRPLLLCMRTGAGKSLVFFLAGAYLALQQGAMAAMVLPTKALVNDQVAAATRVLGARFTVAALHSGLDPQSYAATFKALRGGLLDFLFTTPEQFTSLSLAAALRQASRPLGLLCLDEAHCMSEWSHSFRPAYQLVVPACRKHFREAKMLLMTATVTKETHDSIAQIVTYREARTEETSTEETSTEEARTEEVRTEKARTEDAKTEEGRTEEEIREAAGPVGLQSLVEPRGYERPDLRPQIRKGLSEGQAAAWIGDEVRRQRRGLEAALGGSGTHLVFVWMKHEAESVCRSFQDEFPDCRVCFYHSGVSETEKQRILDQLLAGRLDVLVATQAMGLGIDVHHIRRVYHLCVPGSIEQWVQEVGRCNRDGAESVVPVFGVLSHAHYWKKRQRTAANVVDEFAVRRFMRLFVNPDAG</sequence>
<protein>
    <recommendedName>
        <fullName evidence="7">DNA 3'-5' helicase</fullName>
        <ecNumber evidence="7">5.6.2.4</ecNumber>
    </recommendedName>
</protein>
<dbReference type="RefSeq" id="XP_011132312.1">
    <property type="nucleotide sequence ID" value="XM_011134010.1"/>
</dbReference>
<keyword evidence="11" id="KW-0378">Hydrolase</keyword>
<evidence type="ECO:0000313" key="12">
    <source>
        <dbReference type="Proteomes" id="UP000019763"/>
    </source>
</evidence>
<dbReference type="AlphaFoldDB" id="A0A023B0Z0"/>
<dbReference type="SMART" id="SM00487">
    <property type="entry name" value="DEXDc"/>
    <property type="match status" value="1"/>
</dbReference>
<keyword evidence="5" id="KW-0413">Isomerase</keyword>
<keyword evidence="3" id="KW-0067">ATP-binding</keyword>
<evidence type="ECO:0000313" key="11">
    <source>
        <dbReference type="EMBL" id="EZG46242.1"/>
    </source>
</evidence>
<keyword evidence="2" id="KW-0547">Nucleotide-binding</keyword>
<dbReference type="GO" id="GO:0006281">
    <property type="term" value="P:DNA repair"/>
    <property type="evidence" value="ECO:0007669"/>
    <property type="project" value="TreeGrafter"/>
</dbReference>
<dbReference type="GO" id="GO:0043138">
    <property type="term" value="F:3'-5' DNA helicase activity"/>
    <property type="evidence" value="ECO:0007669"/>
    <property type="project" value="UniProtKB-EC"/>
</dbReference>
<evidence type="ECO:0000256" key="6">
    <source>
        <dbReference type="ARBA" id="ARBA00034617"/>
    </source>
</evidence>
<feature type="compositionally biased region" description="Basic and acidic residues" evidence="8">
    <location>
        <begin position="796"/>
        <end position="826"/>
    </location>
</feature>
<comment type="catalytic activity">
    <reaction evidence="6">
        <text>Couples ATP hydrolysis with the unwinding of duplex DNA by translocating in the 3'-5' direction.</text>
        <dbReference type="EC" id="5.6.2.4"/>
    </reaction>
</comment>